<name>A0ACD4C6B4_9BACI</name>
<proteinExistence type="predicted"/>
<sequence>MRSLPFSLFLVVVMVFGCNNNGVKHNKDFEKSIYSMVKDHNNREIEVDSITDFKWDKAYLFEPYSPEEHIEKQLGVEYDDPSHISSRDDIYLLVFLHEGKVVQYAEINRQKGYFSTRGKEYLSPSEDVLMIERQ</sequence>
<keyword evidence="2" id="KW-1185">Reference proteome</keyword>
<gene>
    <name evidence="1" type="ORF">N5C46_21140</name>
</gene>
<accession>A0ACD4C6B4</accession>
<dbReference type="Proteomes" id="UP001064027">
    <property type="component" value="Chromosome"/>
</dbReference>
<dbReference type="EMBL" id="CP104558">
    <property type="protein sequence ID" value="UXH44110.1"/>
    <property type="molecule type" value="Genomic_DNA"/>
</dbReference>
<protein>
    <submittedName>
        <fullName evidence="1">Uncharacterized protein</fullName>
    </submittedName>
</protein>
<organism evidence="1 2">
    <name type="scientific">Rossellomorea vietnamensis</name>
    <dbReference type="NCBI Taxonomy" id="218284"/>
    <lineage>
        <taxon>Bacteria</taxon>
        <taxon>Bacillati</taxon>
        <taxon>Bacillota</taxon>
        <taxon>Bacilli</taxon>
        <taxon>Bacillales</taxon>
        <taxon>Bacillaceae</taxon>
        <taxon>Rossellomorea</taxon>
    </lineage>
</organism>
<evidence type="ECO:0000313" key="1">
    <source>
        <dbReference type="EMBL" id="UXH44110.1"/>
    </source>
</evidence>
<evidence type="ECO:0000313" key="2">
    <source>
        <dbReference type="Proteomes" id="UP001064027"/>
    </source>
</evidence>
<reference evidence="1" key="1">
    <citation type="submission" date="2022-09" db="EMBL/GenBank/DDBJ databases">
        <title>Complete genome sequence of Rossellomorea vietnamensis strain RL-WG62, a newly isolated PGPR with the potential for plant salinity stress alleviation.</title>
        <authorList>
            <person name="Ren L."/>
            <person name="Wang G."/>
            <person name="Hu H."/>
        </authorList>
    </citation>
    <scope>NUCLEOTIDE SEQUENCE</scope>
    <source>
        <strain evidence="1">RL-WG62</strain>
    </source>
</reference>